<sequence length="79" mass="8373">ALPTTETHIAHTIGTEKRGSPAIQSTTLIAEANSDREGKTSGVSGKLDSRRGIVIGNAVTVNVAEWIGKRIIKYEQSKG</sequence>
<feature type="region of interest" description="Disordered" evidence="1">
    <location>
        <begin position="1"/>
        <end position="23"/>
    </location>
</feature>
<accession>X0U6P6</accession>
<organism evidence="2">
    <name type="scientific">marine sediment metagenome</name>
    <dbReference type="NCBI Taxonomy" id="412755"/>
    <lineage>
        <taxon>unclassified sequences</taxon>
        <taxon>metagenomes</taxon>
        <taxon>ecological metagenomes</taxon>
    </lineage>
</organism>
<reference evidence="2" key="1">
    <citation type="journal article" date="2014" name="Front. Microbiol.">
        <title>High frequency of phylogenetically diverse reductive dehalogenase-homologous genes in deep subseafloor sedimentary metagenomes.</title>
        <authorList>
            <person name="Kawai M."/>
            <person name="Futagami T."/>
            <person name="Toyoda A."/>
            <person name="Takaki Y."/>
            <person name="Nishi S."/>
            <person name="Hori S."/>
            <person name="Arai W."/>
            <person name="Tsubouchi T."/>
            <person name="Morono Y."/>
            <person name="Uchiyama I."/>
            <person name="Ito T."/>
            <person name="Fujiyama A."/>
            <person name="Inagaki F."/>
            <person name="Takami H."/>
        </authorList>
    </citation>
    <scope>NUCLEOTIDE SEQUENCE</scope>
    <source>
        <strain evidence="2">Expedition CK06-06</strain>
    </source>
</reference>
<name>X0U6P6_9ZZZZ</name>
<evidence type="ECO:0000313" key="2">
    <source>
        <dbReference type="EMBL" id="GAF94986.1"/>
    </source>
</evidence>
<dbReference type="EMBL" id="BARS01018484">
    <property type="protein sequence ID" value="GAF94986.1"/>
    <property type="molecule type" value="Genomic_DNA"/>
</dbReference>
<protein>
    <submittedName>
        <fullName evidence="2">Uncharacterized protein</fullName>
    </submittedName>
</protein>
<proteinExistence type="predicted"/>
<evidence type="ECO:0000256" key="1">
    <source>
        <dbReference type="SAM" id="MobiDB-lite"/>
    </source>
</evidence>
<gene>
    <name evidence="2" type="ORF">S01H1_30069</name>
</gene>
<comment type="caution">
    <text evidence="2">The sequence shown here is derived from an EMBL/GenBank/DDBJ whole genome shotgun (WGS) entry which is preliminary data.</text>
</comment>
<dbReference type="AlphaFoldDB" id="X0U6P6"/>
<feature type="non-terminal residue" evidence="2">
    <location>
        <position position="1"/>
    </location>
</feature>